<keyword evidence="1" id="KW-0812">Transmembrane</keyword>
<feature type="transmembrane region" description="Helical" evidence="1">
    <location>
        <begin position="141"/>
        <end position="159"/>
    </location>
</feature>
<feature type="transmembrane region" description="Helical" evidence="1">
    <location>
        <begin position="171"/>
        <end position="193"/>
    </location>
</feature>
<reference evidence="2 3" key="1">
    <citation type="submission" date="2009-02" db="EMBL/GenBank/DDBJ databases">
        <title>Sequencing of the draft genome and assembly of Dethiobacter alkaliphilus AHT 1.</title>
        <authorList>
            <consortium name="US DOE Joint Genome Institute (JGI-PGF)"/>
            <person name="Lucas S."/>
            <person name="Copeland A."/>
            <person name="Lapidus A."/>
            <person name="Glavina del Rio T."/>
            <person name="Dalin E."/>
            <person name="Tice H."/>
            <person name="Bruce D."/>
            <person name="Goodwin L."/>
            <person name="Pitluck S."/>
            <person name="Larimer F."/>
            <person name="Land M.L."/>
            <person name="Hauser L."/>
            <person name="Muyzer G."/>
        </authorList>
    </citation>
    <scope>NUCLEOTIDE SEQUENCE [LARGE SCALE GENOMIC DNA]</scope>
    <source>
        <strain evidence="2 3">AHT 1</strain>
    </source>
</reference>
<dbReference type="OrthoDB" id="1679952at2"/>
<name>C0GCT6_DETAL</name>
<evidence type="ECO:0008006" key="4">
    <source>
        <dbReference type="Google" id="ProtNLM"/>
    </source>
</evidence>
<feature type="transmembrane region" description="Helical" evidence="1">
    <location>
        <begin position="35"/>
        <end position="53"/>
    </location>
</feature>
<organism evidence="2 3">
    <name type="scientific">Dethiobacter alkaliphilus AHT 1</name>
    <dbReference type="NCBI Taxonomy" id="555088"/>
    <lineage>
        <taxon>Bacteria</taxon>
        <taxon>Bacillati</taxon>
        <taxon>Bacillota</taxon>
        <taxon>Dethiobacteria</taxon>
        <taxon>Dethiobacterales</taxon>
        <taxon>Dethiobacteraceae</taxon>
        <taxon>Dethiobacter</taxon>
    </lineage>
</organism>
<protein>
    <recommendedName>
        <fullName evidence="4">DUF1614 domain-containing protein</fullName>
    </recommendedName>
</protein>
<dbReference type="InterPro" id="IPR011672">
    <property type="entry name" value="DUF1614"/>
</dbReference>
<dbReference type="STRING" id="555088.DealDRAFT_0295"/>
<accession>C0GCT6</accession>
<feature type="transmembrane region" description="Helical" evidence="1">
    <location>
        <begin position="120"/>
        <end position="136"/>
    </location>
</feature>
<proteinExistence type="predicted"/>
<keyword evidence="3" id="KW-1185">Reference proteome</keyword>
<feature type="transmembrane region" description="Helical" evidence="1">
    <location>
        <begin position="6"/>
        <end position="23"/>
    </location>
</feature>
<evidence type="ECO:0000313" key="3">
    <source>
        <dbReference type="Proteomes" id="UP000006443"/>
    </source>
</evidence>
<dbReference type="Pfam" id="PF07758">
    <property type="entry name" value="DUF1614"/>
    <property type="match status" value="1"/>
</dbReference>
<dbReference type="AlphaFoldDB" id="C0GCT6"/>
<feature type="transmembrane region" description="Helical" evidence="1">
    <location>
        <begin position="90"/>
        <end position="108"/>
    </location>
</feature>
<dbReference type="EMBL" id="ACJM01000001">
    <property type="protein sequence ID" value="EEG79021.1"/>
    <property type="molecule type" value="Genomic_DNA"/>
</dbReference>
<keyword evidence="1" id="KW-1133">Transmembrane helix</keyword>
<dbReference type="eggNOG" id="COG4089">
    <property type="taxonomic scope" value="Bacteria"/>
</dbReference>
<dbReference type="Proteomes" id="UP000006443">
    <property type="component" value="Unassembled WGS sequence"/>
</dbReference>
<comment type="caution">
    <text evidence="2">The sequence shown here is derived from an EMBL/GenBank/DDBJ whole genome shotgun (WGS) entry which is preliminary data.</text>
</comment>
<evidence type="ECO:0000256" key="1">
    <source>
        <dbReference type="SAM" id="Phobius"/>
    </source>
</evidence>
<evidence type="ECO:0000313" key="2">
    <source>
        <dbReference type="EMBL" id="EEG79021.1"/>
    </source>
</evidence>
<gene>
    <name evidence="2" type="ORF">DealDRAFT_0295</name>
</gene>
<dbReference type="RefSeq" id="WP_008514167.1">
    <property type="nucleotide sequence ID" value="NZ_ACJM01000001.1"/>
</dbReference>
<sequence length="209" mass="22102">MYITNFSMLSLLVVTALLYLGFLHRVLDRMRLTKTEALVILVAMLVAGFMPDIPIYRGLAVNVGGALIPVGVALYLVITADEAQEKRRALLTAAVVAVLVYATDKLLPLEPGATGFDIDPLYVPAIIAAVTAYLLGRSRRAAFVGGVLGVIITDLVAWIENIVYLQFDVPIVLGSAGVFGAAVIGGMGAVLLAELVGEILERLQGGPRA</sequence>
<feature type="transmembrane region" description="Helical" evidence="1">
    <location>
        <begin position="59"/>
        <end position="78"/>
    </location>
</feature>
<keyword evidence="1" id="KW-0472">Membrane</keyword>